<keyword evidence="12 17" id="KW-0472">Membrane</keyword>
<dbReference type="SUPFAM" id="SSF53955">
    <property type="entry name" value="Lysozyme-like"/>
    <property type="match status" value="1"/>
</dbReference>
<comment type="caution">
    <text evidence="20">The sequence shown here is derived from an EMBL/GenBank/DDBJ whole genome shotgun (WGS) entry which is preliminary data.</text>
</comment>
<comment type="similarity">
    <text evidence="2">In the C-terminal section; belongs to the transpeptidase family.</text>
</comment>
<keyword evidence="7" id="KW-0328">Glycosyltransferase</keyword>
<keyword evidence="17" id="KW-0812">Transmembrane</keyword>
<keyword evidence="10" id="KW-0133">Cell shape</keyword>
<keyword evidence="8" id="KW-0808">Transferase</keyword>
<evidence type="ECO:0000256" key="15">
    <source>
        <dbReference type="ARBA" id="ARBA00034000"/>
    </source>
</evidence>
<evidence type="ECO:0000256" key="16">
    <source>
        <dbReference type="ARBA" id="ARBA00049902"/>
    </source>
</evidence>
<evidence type="ECO:0000256" key="14">
    <source>
        <dbReference type="ARBA" id="ARBA00023316"/>
    </source>
</evidence>
<evidence type="ECO:0000256" key="6">
    <source>
        <dbReference type="ARBA" id="ARBA00022670"/>
    </source>
</evidence>
<dbReference type="InterPro" id="IPR001460">
    <property type="entry name" value="PCN-bd_Tpept"/>
</dbReference>
<dbReference type="GO" id="GO:0008360">
    <property type="term" value="P:regulation of cell shape"/>
    <property type="evidence" value="ECO:0007669"/>
    <property type="project" value="UniProtKB-KW"/>
</dbReference>
<evidence type="ECO:0000256" key="17">
    <source>
        <dbReference type="SAM" id="Phobius"/>
    </source>
</evidence>
<dbReference type="PANTHER" id="PTHR32282">
    <property type="entry name" value="BINDING PROTEIN TRANSPEPTIDASE, PUTATIVE-RELATED"/>
    <property type="match status" value="1"/>
</dbReference>
<feature type="domain" description="Penicillin-binding protein transpeptidase" evidence="18">
    <location>
        <begin position="329"/>
        <end position="618"/>
    </location>
</feature>
<dbReference type="InterPro" id="IPR012338">
    <property type="entry name" value="Beta-lactam/transpept-like"/>
</dbReference>
<feature type="domain" description="Glycosyl transferase family 51" evidence="19">
    <location>
        <begin position="62"/>
        <end position="238"/>
    </location>
</feature>
<dbReference type="PANTHER" id="PTHR32282:SF11">
    <property type="entry name" value="PENICILLIN-BINDING PROTEIN 1B"/>
    <property type="match status" value="1"/>
</dbReference>
<dbReference type="EMBL" id="MHHY01000006">
    <property type="protein sequence ID" value="OGY40685.1"/>
    <property type="molecule type" value="Genomic_DNA"/>
</dbReference>
<evidence type="ECO:0000313" key="21">
    <source>
        <dbReference type="Proteomes" id="UP000178570"/>
    </source>
</evidence>
<accession>A0A1G1XKK8</accession>
<dbReference type="InterPro" id="IPR001264">
    <property type="entry name" value="Glyco_trans_51"/>
</dbReference>
<comment type="similarity">
    <text evidence="3">In the N-terminal section; belongs to the glycosyltransferase 51 family.</text>
</comment>
<gene>
    <name evidence="20" type="ORF">A2570_00950</name>
</gene>
<dbReference type="GO" id="GO:0005886">
    <property type="term" value="C:plasma membrane"/>
    <property type="evidence" value="ECO:0007669"/>
    <property type="project" value="UniProtKB-SubCell"/>
</dbReference>
<evidence type="ECO:0000256" key="4">
    <source>
        <dbReference type="ARBA" id="ARBA00022475"/>
    </source>
</evidence>
<sequence>MLKKIKKVFQKNWKALILIIISLTGLIFTWLIILAFSLPNPENFESRTINQSTKIFARDQKTILYEIHGEEKRTVIRFNEIPEVIKKATLAAEDAEFYQHPAFDIKGIIRGVIINPIFRGTSIQGGSTITQQLVKNTLLTPERTVTRKIKEIFLAIKLERKYTKDEILGFYLNQIPYGSNAYGIESAAKTFFGKSVGNITLPEATLLVSLPKAPSFYSPYGSHQDRLKERQSYVLDRMAEFGWITEQDAEEAKKEDLAFSKQRFPIKAPHFVFYIKTLLEEMYDPQVIETGGLNVYTTLDSELQEIAEKAIFNGAARNDKNWHADNAALLAQNPKTGEILAMVGSRDYFNLEKNGNLNVSLMTRQPGSSFKPFVYLKAFEKGFTPESLVFDLWTEFNANCSPDPEQNKQDYCYHPENYDHQFRGPISLRKSLAESRNVSSVKLLYIAGLKPVIELAQLFGITTFDQEPDYYGLSLVLGGGGVRLIDMVQAYSVLANDGAQNKQLALLKITDSKNNILFEVKPEQKNVFDSKFIRALNNILSDDSSRQPTFAPNGPLTVPGFEVAAKTGTSQDYRDAWTFGFSPTLVTGVWVGNNDYSPMQKDAAGGMAAAPIWNDFMKQALQKLPKEEFPKGESLISEQTMLNGNYITQTPQGYQIHNILHWVDKNSILGPPPEVPQQDPQYNNWEFGVQKWLQSQQIELINAINNQHIPASFISLIEPKETDAIRLNEPLKITAQINAASKILSVELYFNSKLIVVFEPNNQNLYSVFFVPSNVGTKNEIKIRAITNQETVIEMKKEIAEQN</sequence>
<dbReference type="Gene3D" id="3.40.710.10">
    <property type="entry name" value="DD-peptidase/beta-lactamase superfamily"/>
    <property type="match status" value="1"/>
</dbReference>
<dbReference type="STRING" id="1797529.A2570_00950"/>
<evidence type="ECO:0000259" key="19">
    <source>
        <dbReference type="Pfam" id="PF00912"/>
    </source>
</evidence>
<dbReference type="InterPro" id="IPR036950">
    <property type="entry name" value="PBP_transglycosylase"/>
</dbReference>
<keyword evidence="4" id="KW-1003">Cell membrane</keyword>
<dbReference type="InterPro" id="IPR023346">
    <property type="entry name" value="Lysozyme-like_dom_sf"/>
</dbReference>
<keyword evidence="9" id="KW-0378">Hydrolase</keyword>
<dbReference type="GO" id="GO:0009002">
    <property type="term" value="F:serine-type D-Ala-D-Ala carboxypeptidase activity"/>
    <property type="evidence" value="ECO:0007669"/>
    <property type="project" value="UniProtKB-EC"/>
</dbReference>
<dbReference type="GO" id="GO:0006508">
    <property type="term" value="P:proteolysis"/>
    <property type="evidence" value="ECO:0007669"/>
    <property type="project" value="UniProtKB-KW"/>
</dbReference>
<keyword evidence="11" id="KW-0573">Peptidoglycan synthesis</keyword>
<dbReference type="Pfam" id="PF00905">
    <property type="entry name" value="Transpeptidase"/>
    <property type="match status" value="1"/>
</dbReference>
<evidence type="ECO:0000256" key="10">
    <source>
        <dbReference type="ARBA" id="ARBA00022960"/>
    </source>
</evidence>
<protein>
    <submittedName>
        <fullName evidence="20">Uncharacterized protein</fullName>
    </submittedName>
</protein>
<dbReference type="Pfam" id="PF00912">
    <property type="entry name" value="Transgly"/>
    <property type="match status" value="1"/>
</dbReference>
<evidence type="ECO:0000259" key="18">
    <source>
        <dbReference type="Pfam" id="PF00905"/>
    </source>
</evidence>
<evidence type="ECO:0000256" key="9">
    <source>
        <dbReference type="ARBA" id="ARBA00022801"/>
    </source>
</evidence>
<name>A0A1G1XKK8_9BACT</name>
<feature type="transmembrane region" description="Helical" evidence="17">
    <location>
        <begin position="12"/>
        <end position="38"/>
    </location>
</feature>
<dbReference type="SUPFAM" id="SSF56601">
    <property type="entry name" value="beta-lactamase/transpeptidase-like"/>
    <property type="match status" value="1"/>
</dbReference>
<evidence type="ECO:0000313" key="20">
    <source>
        <dbReference type="EMBL" id="OGY40685.1"/>
    </source>
</evidence>
<evidence type="ECO:0000256" key="5">
    <source>
        <dbReference type="ARBA" id="ARBA00022645"/>
    </source>
</evidence>
<evidence type="ECO:0000256" key="1">
    <source>
        <dbReference type="ARBA" id="ARBA00004236"/>
    </source>
</evidence>
<comment type="subcellular location">
    <subcellularLocation>
        <location evidence="1">Cell membrane</location>
    </subcellularLocation>
</comment>
<evidence type="ECO:0000256" key="11">
    <source>
        <dbReference type="ARBA" id="ARBA00022984"/>
    </source>
</evidence>
<dbReference type="AlphaFoldDB" id="A0A1G1XKK8"/>
<evidence type="ECO:0000256" key="8">
    <source>
        <dbReference type="ARBA" id="ARBA00022679"/>
    </source>
</evidence>
<reference evidence="20 21" key="1">
    <citation type="journal article" date="2016" name="Nat. Commun.">
        <title>Thousands of microbial genomes shed light on interconnected biogeochemical processes in an aquifer system.</title>
        <authorList>
            <person name="Anantharaman K."/>
            <person name="Brown C.T."/>
            <person name="Hug L.A."/>
            <person name="Sharon I."/>
            <person name="Castelle C.J."/>
            <person name="Probst A.J."/>
            <person name="Thomas B.C."/>
            <person name="Singh A."/>
            <person name="Wilkins M.J."/>
            <person name="Karaoz U."/>
            <person name="Brodie E.L."/>
            <person name="Williams K.H."/>
            <person name="Hubbard S.S."/>
            <person name="Banfield J.F."/>
        </authorList>
    </citation>
    <scope>NUCLEOTIDE SEQUENCE [LARGE SCALE GENOMIC DNA]</scope>
</reference>
<evidence type="ECO:0000256" key="7">
    <source>
        <dbReference type="ARBA" id="ARBA00022676"/>
    </source>
</evidence>
<dbReference type="GO" id="GO:0030288">
    <property type="term" value="C:outer membrane-bounded periplasmic space"/>
    <property type="evidence" value="ECO:0007669"/>
    <property type="project" value="TreeGrafter"/>
</dbReference>
<keyword evidence="5" id="KW-0121">Carboxypeptidase</keyword>
<keyword evidence="17" id="KW-1133">Transmembrane helix</keyword>
<evidence type="ECO:0000256" key="13">
    <source>
        <dbReference type="ARBA" id="ARBA00023268"/>
    </source>
</evidence>
<keyword evidence="6" id="KW-0645">Protease</keyword>
<keyword evidence="13" id="KW-0511">Multifunctional enzyme</keyword>
<dbReference type="GO" id="GO:0008658">
    <property type="term" value="F:penicillin binding"/>
    <property type="evidence" value="ECO:0007669"/>
    <property type="project" value="InterPro"/>
</dbReference>
<comment type="catalytic activity">
    <reaction evidence="16">
        <text>[GlcNAc-(1-&gt;4)-Mur2Ac(oyl-L-Ala-gamma-D-Glu-L-Lys-D-Ala-D-Ala)](n)-di-trans,octa-cis-undecaprenyl diphosphate + beta-D-GlcNAc-(1-&gt;4)-Mur2Ac(oyl-L-Ala-gamma-D-Glu-L-Lys-D-Ala-D-Ala)-di-trans,octa-cis-undecaprenyl diphosphate = [GlcNAc-(1-&gt;4)-Mur2Ac(oyl-L-Ala-gamma-D-Glu-L-Lys-D-Ala-D-Ala)](n+1)-di-trans,octa-cis-undecaprenyl diphosphate + di-trans,octa-cis-undecaprenyl diphosphate + H(+)</text>
        <dbReference type="Rhea" id="RHEA:23708"/>
        <dbReference type="Rhea" id="RHEA-COMP:9602"/>
        <dbReference type="Rhea" id="RHEA-COMP:9603"/>
        <dbReference type="ChEBI" id="CHEBI:15378"/>
        <dbReference type="ChEBI" id="CHEBI:58405"/>
        <dbReference type="ChEBI" id="CHEBI:60033"/>
        <dbReference type="ChEBI" id="CHEBI:78435"/>
        <dbReference type="EC" id="2.4.99.28"/>
    </reaction>
</comment>
<dbReference type="Proteomes" id="UP000178570">
    <property type="component" value="Unassembled WGS sequence"/>
</dbReference>
<organism evidence="20 21">
    <name type="scientific">Candidatus Brennerbacteria bacterium RIFOXYD1_FULL_41_16</name>
    <dbReference type="NCBI Taxonomy" id="1797529"/>
    <lineage>
        <taxon>Bacteria</taxon>
        <taxon>Candidatus Brenneribacteriota</taxon>
    </lineage>
</organism>
<evidence type="ECO:0000256" key="2">
    <source>
        <dbReference type="ARBA" id="ARBA00007090"/>
    </source>
</evidence>
<dbReference type="Gene3D" id="1.10.3810.10">
    <property type="entry name" value="Biosynthetic peptidoglycan transglycosylase-like"/>
    <property type="match status" value="1"/>
</dbReference>
<evidence type="ECO:0000256" key="3">
    <source>
        <dbReference type="ARBA" id="ARBA00007739"/>
    </source>
</evidence>
<dbReference type="InterPro" id="IPR050396">
    <property type="entry name" value="Glycosyltr_51/Transpeptidase"/>
</dbReference>
<dbReference type="NCBIfam" id="TIGR02074">
    <property type="entry name" value="PBP_1a_fam"/>
    <property type="match status" value="1"/>
</dbReference>
<evidence type="ECO:0000256" key="12">
    <source>
        <dbReference type="ARBA" id="ARBA00023136"/>
    </source>
</evidence>
<comment type="catalytic activity">
    <reaction evidence="15">
        <text>Preferential cleavage: (Ac)2-L-Lys-D-Ala-|-D-Ala. Also transpeptidation of peptidyl-alanyl moieties that are N-acyl substituents of D-alanine.</text>
        <dbReference type="EC" id="3.4.16.4"/>
    </reaction>
</comment>
<dbReference type="FunFam" id="1.10.3810.10:FF:000001">
    <property type="entry name" value="Penicillin-binding protein 1A"/>
    <property type="match status" value="1"/>
</dbReference>
<dbReference type="GO" id="GO:0008955">
    <property type="term" value="F:peptidoglycan glycosyltransferase activity"/>
    <property type="evidence" value="ECO:0007669"/>
    <property type="project" value="UniProtKB-EC"/>
</dbReference>
<dbReference type="GO" id="GO:0009252">
    <property type="term" value="P:peptidoglycan biosynthetic process"/>
    <property type="evidence" value="ECO:0007669"/>
    <property type="project" value="UniProtKB-KW"/>
</dbReference>
<keyword evidence="14" id="KW-0961">Cell wall biogenesis/degradation</keyword>
<proteinExistence type="inferred from homology"/>
<dbReference type="GO" id="GO:0071555">
    <property type="term" value="P:cell wall organization"/>
    <property type="evidence" value="ECO:0007669"/>
    <property type="project" value="UniProtKB-KW"/>
</dbReference>